<dbReference type="SUPFAM" id="SSF141371">
    <property type="entry name" value="PilZ domain-like"/>
    <property type="match status" value="1"/>
</dbReference>
<proteinExistence type="predicted"/>
<dbReference type="Proteomes" id="UP001057520">
    <property type="component" value="Chromosome"/>
</dbReference>
<organism evidence="2 3">
    <name type="scientific">Caulobacter segnis</name>
    <dbReference type="NCBI Taxonomy" id="88688"/>
    <lineage>
        <taxon>Bacteria</taxon>
        <taxon>Pseudomonadati</taxon>
        <taxon>Pseudomonadota</taxon>
        <taxon>Alphaproteobacteria</taxon>
        <taxon>Caulobacterales</taxon>
        <taxon>Caulobacteraceae</taxon>
        <taxon>Caulobacter</taxon>
    </lineage>
</organism>
<accession>A0ABY4ZMR5</accession>
<dbReference type="EMBL" id="CP096040">
    <property type="protein sequence ID" value="USQ94008.1"/>
    <property type="molecule type" value="Genomic_DNA"/>
</dbReference>
<evidence type="ECO:0000259" key="1">
    <source>
        <dbReference type="Pfam" id="PF07238"/>
    </source>
</evidence>
<sequence>MLMVEASGAERRSHPRMPAARKIYIVDDPRSWKCSLLDVAEKGARLSTAGIAAPPDKFIFVDAGGRRVHLAHVVWRSDTEAGVQFVETQRIGPRAGGAAGALDIARRFAATLKPEVLQ</sequence>
<evidence type="ECO:0000313" key="3">
    <source>
        <dbReference type="Proteomes" id="UP001057520"/>
    </source>
</evidence>
<dbReference type="Pfam" id="PF07238">
    <property type="entry name" value="PilZ"/>
    <property type="match status" value="1"/>
</dbReference>
<dbReference type="InterPro" id="IPR009875">
    <property type="entry name" value="PilZ_domain"/>
</dbReference>
<reference evidence="2 3" key="1">
    <citation type="submission" date="2022-04" db="EMBL/GenBank/DDBJ databases">
        <title>Genome sequence of soybean root-associated Caulobacter segnis RL271.</title>
        <authorList>
            <person name="Longley R."/>
            <person name="Bonito G."/>
            <person name="Trigodet F."/>
            <person name="Crosson S."/>
            <person name="Fiebig A."/>
        </authorList>
    </citation>
    <scope>NUCLEOTIDE SEQUENCE [LARGE SCALE GENOMIC DNA]</scope>
    <source>
        <strain evidence="2 3">RL271</strain>
    </source>
</reference>
<protein>
    <submittedName>
        <fullName evidence="2">PilZ domain-containing protein</fullName>
    </submittedName>
</protein>
<evidence type="ECO:0000313" key="2">
    <source>
        <dbReference type="EMBL" id="USQ94008.1"/>
    </source>
</evidence>
<keyword evidence="3" id="KW-1185">Reference proteome</keyword>
<name>A0ABY4ZMR5_9CAUL</name>
<feature type="domain" description="PilZ" evidence="1">
    <location>
        <begin position="10"/>
        <end position="88"/>
    </location>
</feature>
<gene>
    <name evidence="2" type="ORF">MZV50_15455</name>
</gene>
<dbReference type="Gene3D" id="2.40.10.220">
    <property type="entry name" value="predicted glycosyltransferase like domains"/>
    <property type="match status" value="1"/>
</dbReference>